<dbReference type="PANTHER" id="PTHR36943">
    <property type="entry name" value="CCHC-TYPE DOMAIN-CONTAINING PROTEIN"/>
    <property type="match status" value="1"/>
</dbReference>
<sequence>MSCNKFFIEVKINGYAQRMKVDFGCHNTIINGSVWRDMGEPDLIAVKTTRKSALGKDIPLKGKLFAQVEIAGKVYALPILVSDDDLTRSLMGRRWLPELNCIDWNKFFNDETLVIRQSFPNNRLVRANAMKYRSIPLILDVILLDVEIKMTLDTGATVSVIGLGCWEMLGSLSSVF</sequence>
<dbReference type="Proteomes" id="UP000789390">
    <property type="component" value="Unassembled WGS sequence"/>
</dbReference>
<reference evidence="1" key="1">
    <citation type="submission" date="2021-11" db="EMBL/GenBank/DDBJ databases">
        <authorList>
            <person name="Schell T."/>
        </authorList>
    </citation>
    <scope>NUCLEOTIDE SEQUENCE</scope>
    <source>
        <strain evidence="1">M5</strain>
    </source>
</reference>
<dbReference type="OrthoDB" id="6378596at2759"/>
<evidence type="ECO:0000313" key="1">
    <source>
        <dbReference type="EMBL" id="CAH0110853.1"/>
    </source>
</evidence>
<gene>
    <name evidence="1" type="ORF">DGAL_LOCUS14458</name>
</gene>
<dbReference type="PANTHER" id="PTHR36943:SF1">
    <property type="entry name" value="CCHC-TYPE DOMAIN-CONTAINING PROTEIN"/>
    <property type="match status" value="1"/>
</dbReference>
<dbReference type="EMBL" id="CAKKLH010000307">
    <property type="protein sequence ID" value="CAH0110853.1"/>
    <property type="molecule type" value="Genomic_DNA"/>
</dbReference>
<comment type="caution">
    <text evidence="1">The sequence shown here is derived from an EMBL/GenBank/DDBJ whole genome shotgun (WGS) entry which is preliminary data.</text>
</comment>
<evidence type="ECO:0000313" key="2">
    <source>
        <dbReference type="Proteomes" id="UP000789390"/>
    </source>
</evidence>
<dbReference type="InterPro" id="IPR021109">
    <property type="entry name" value="Peptidase_aspartic_dom_sf"/>
</dbReference>
<organism evidence="1 2">
    <name type="scientific">Daphnia galeata</name>
    <dbReference type="NCBI Taxonomy" id="27404"/>
    <lineage>
        <taxon>Eukaryota</taxon>
        <taxon>Metazoa</taxon>
        <taxon>Ecdysozoa</taxon>
        <taxon>Arthropoda</taxon>
        <taxon>Crustacea</taxon>
        <taxon>Branchiopoda</taxon>
        <taxon>Diplostraca</taxon>
        <taxon>Cladocera</taxon>
        <taxon>Anomopoda</taxon>
        <taxon>Daphniidae</taxon>
        <taxon>Daphnia</taxon>
    </lineage>
</organism>
<dbReference type="AlphaFoldDB" id="A0A8J2RXQ6"/>
<protein>
    <recommendedName>
        <fullName evidence="3">Peptidase A2 domain-containing protein</fullName>
    </recommendedName>
</protein>
<dbReference type="SUPFAM" id="SSF50630">
    <property type="entry name" value="Acid proteases"/>
    <property type="match status" value="1"/>
</dbReference>
<accession>A0A8J2RXQ6</accession>
<evidence type="ECO:0008006" key="3">
    <source>
        <dbReference type="Google" id="ProtNLM"/>
    </source>
</evidence>
<name>A0A8J2RXQ6_9CRUS</name>
<dbReference type="Gene3D" id="2.40.70.10">
    <property type="entry name" value="Acid Proteases"/>
    <property type="match status" value="1"/>
</dbReference>
<keyword evidence="2" id="KW-1185">Reference proteome</keyword>
<proteinExistence type="predicted"/>